<sequence>MDAGSLCVLDLHYEKLHKYCSRCLRLTHEAQSCPDRPQELQHKRDTRREPSRRRETDLGRERQRTNRTDRDKPTVPPRLPREKTVRTPEAGELSSRPKPVRRDLTAELESSRALEAELPTGNSSTKEWVRRTFTKAETTVVTRKRTRRDPDVTLARASDGRLDTFIPMGIPLAGPSDRCVSDVSSPRIELPEHRFDDVPQKVSRDSSSGGSSYARSGGDSKISETSNRVETEEGTSGGERGSFVDFRNAEPKSPGPGLGHGDFYLPLEDNSPEVQRGSSQRKKSSTPSKKKTVQSRPKKTSMVKLNLDVVDSDEEFEAPKTAPPTVREGLRPEKAPITHGRVRVGDGDGSSSSPFDFAFDFRGGGEHISQVPLACLQFVRCVRGGPDFISPPAVDPSSSDPDTRFAMSAISENGELIASRDDLSSKVDALTSALAEAEEAKKDVESRIEGEVAELRNSSKDAVARAVEEAKKKAKDKLRRSIEIMEERSKAQTEADRLASLASQVVGAIRRMDIAAKDGVAVDAAKKEKLEARLASYTAEADSIVLPSLPTDSSDDEETEPKKGVALDISSSDSSDEEGEKSETGG</sequence>
<feature type="region of interest" description="Disordered" evidence="2">
    <location>
        <begin position="190"/>
        <end position="350"/>
    </location>
</feature>
<evidence type="ECO:0000313" key="4">
    <source>
        <dbReference type="Proteomes" id="UP000029120"/>
    </source>
</evidence>
<feature type="coiled-coil region" evidence="1">
    <location>
        <begin position="420"/>
        <end position="495"/>
    </location>
</feature>
<dbReference type="OrthoDB" id="10660033at2759"/>
<keyword evidence="4" id="KW-1185">Reference proteome</keyword>
<feature type="compositionally biased region" description="Basic and acidic residues" evidence="2">
    <location>
        <begin position="36"/>
        <end position="86"/>
    </location>
</feature>
<evidence type="ECO:0008006" key="5">
    <source>
        <dbReference type="Google" id="ProtNLM"/>
    </source>
</evidence>
<reference evidence="4" key="1">
    <citation type="journal article" date="2015" name="Nat. Plants">
        <title>Genome expansion of Arabis alpina linked with retrotransposition and reduced symmetric DNA methylation.</title>
        <authorList>
            <person name="Willing E.M."/>
            <person name="Rawat V."/>
            <person name="Mandakova T."/>
            <person name="Maumus F."/>
            <person name="James G.V."/>
            <person name="Nordstroem K.J."/>
            <person name="Becker C."/>
            <person name="Warthmann N."/>
            <person name="Chica C."/>
            <person name="Szarzynska B."/>
            <person name="Zytnicki M."/>
            <person name="Albani M.C."/>
            <person name="Kiefer C."/>
            <person name="Bergonzi S."/>
            <person name="Castaings L."/>
            <person name="Mateos J.L."/>
            <person name="Berns M.C."/>
            <person name="Bujdoso N."/>
            <person name="Piofczyk T."/>
            <person name="de Lorenzo L."/>
            <person name="Barrero-Sicilia C."/>
            <person name="Mateos I."/>
            <person name="Piednoel M."/>
            <person name="Hagmann J."/>
            <person name="Chen-Min-Tao R."/>
            <person name="Iglesias-Fernandez R."/>
            <person name="Schuster S.C."/>
            <person name="Alonso-Blanco C."/>
            <person name="Roudier F."/>
            <person name="Carbonero P."/>
            <person name="Paz-Ares J."/>
            <person name="Davis S.J."/>
            <person name="Pecinka A."/>
            <person name="Quesneville H."/>
            <person name="Colot V."/>
            <person name="Lysak M.A."/>
            <person name="Weigel D."/>
            <person name="Coupland G."/>
            <person name="Schneeberger K."/>
        </authorList>
    </citation>
    <scope>NUCLEOTIDE SEQUENCE [LARGE SCALE GENOMIC DNA]</scope>
    <source>
        <strain evidence="4">cv. Pajares</strain>
    </source>
</reference>
<protein>
    <recommendedName>
        <fullName evidence="5">Zinc knuckle CX2CX4HX4C domain-containing protein</fullName>
    </recommendedName>
</protein>
<feature type="region of interest" description="Disordered" evidence="2">
    <location>
        <begin position="31"/>
        <end position="103"/>
    </location>
</feature>
<feature type="compositionally biased region" description="Low complexity" evidence="2">
    <location>
        <begin position="205"/>
        <end position="220"/>
    </location>
</feature>
<keyword evidence="1" id="KW-0175">Coiled coil</keyword>
<dbReference type="AlphaFoldDB" id="A0A087GFK0"/>
<name>A0A087GFK0_ARAAL</name>
<accession>A0A087GFK0</accession>
<organism evidence="3 4">
    <name type="scientific">Arabis alpina</name>
    <name type="common">Alpine rock-cress</name>
    <dbReference type="NCBI Taxonomy" id="50452"/>
    <lineage>
        <taxon>Eukaryota</taxon>
        <taxon>Viridiplantae</taxon>
        <taxon>Streptophyta</taxon>
        <taxon>Embryophyta</taxon>
        <taxon>Tracheophyta</taxon>
        <taxon>Spermatophyta</taxon>
        <taxon>Magnoliopsida</taxon>
        <taxon>eudicotyledons</taxon>
        <taxon>Gunneridae</taxon>
        <taxon>Pentapetalae</taxon>
        <taxon>rosids</taxon>
        <taxon>malvids</taxon>
        <taxon>Brassicales</taxon>
        <taxon>Brassicaceae</taxon>
        <taxon>Arabideae</taxon>
        <taxon>Arabis</taxon>
    </lineage>
</organism>
<feature type="compositionally biased region" description="Basic residues" evidence="2">
    <location>
        <begin position="279"/>
        <end position="301"/>
    </location>
</feature>
<dbReference type="Proteomes" id="UP000029120">
    <property type="component" value="Chromosome 7"/>
</dbReference>
<dbReference type="EMBL" id="CM002875">
    <property type="protein sequence ID" value="KFK28652.1"/>
    <property type="molecule type" value="Genomic_DNA"/>
</dbReference>
<feature type="compositionally biased region" description="Basic and acidic residues" evidence="2">
    <location>
        <begin position="190"/>
        <end position="204"/>
    </location>
</feature>
<gene>
    <name evidence="3" type="ordered locus">AALP_Aa7g027500</name>
</gene>
<feature type="region of interest" description="Disordered" evidence="2">
    <location>
        <begin position="541"/>
        <end position="586"/>
    </location>
</feature>
<proteinExistence type="predicted"/>
<dbReference type="Gramene" id="KFK28652">
    <property type="protein sequence ID" value="KFK28652"/>
    <property type="gene ID" value="AALP_AA7G027500"/>
</dbReference>
<evidence type="ECO:0000313" key="3">
    <source>
        <dbReference type="EMBL" id="KFK28652.1"/>
    </source>
</evidence>
<evidence type="ECO:0000256" key="2">
    <source>
        <dbReference type="SAM" id="MobiDB-lite"/>
    </source>
</evidence>
<evidence type="ECO:0000256" key="1">
    <source>
        <dbReference type="SAM" id="Coils"/>
    </source>
</evidence>